<protein>
    <recommendedName>
        <fullName evidence="4">Secreted protein</fullName>
    </recommendedName>
</protein>
<keyword evidence="3" id="KW-1185">Reference proteome</keyword>
<dbReference type="Proteomes" id="UP001500058">
    <property type="component" value="Unassembled WGS sequence"/>
</dbReference>
<reference evidence="2 3" key="1">
    <citation type="journal article" date="2019" name="Int. J. Syst. Evol. Microbiol.">
        <title>The Global Catalogue of Microorganisms (GCM) 10K type strain sequencing project: providing services to taxonomists for standard genome sequencing and annotation.</title>
        <authorList>
            <consortium name="The Broad Institute Genomics Platform"/>
            <consortium name="The Broad Institute Genome Sequencing Center for Infectious Disease"/>
            <person name="Wu L."/>
            <person name="Ma J."/>
        </authorList>
    </citation>
    <scope>NUCLEOTIDE SEQUENCE [LARGE SCALE GENOMIC DNA]</scope>
    <source>
        <strain evidence="2 3">JCM 6921</strain>
    </source>
</reference>
<evidence type="ECO:0000313" key="3">
    <source>
        <dbReference type="Proteomes" id="UP001500058"/>
    </source>
</evidence>
<feature type="chain" id="PRO_5046218383" description="Secreted protein" evidence="1">
    <location>
        <begin position="25"/>
        <end position="138"/>
    </location>
</feature>
<dbReference type="EMBL" id="BAAATJ010000041">
    <property type="protein sequence ID" value="GAA2417728.1"/>
    <property type="molecule type" value="Genomic_DNA"/>
</dbReference>
<evidence type="ECO:0000256" key="1">
    <source>
        <dbReference type="SAM" id="SignalP"/>
    </source>
</evidence>
<name>A0ABN3J0I3_9ACTN</name>
<evidence type="ECO:0000313" key="2">
    <source>
        <dbReference type="EMBL" id="GAA2417728.1"/>
    </source>
</evidence>
<sequence length="138" mass="14530">MGRKAAAFGIAAVAVLGMSSPASAEPVKGEAGVLASCPSSGYITSEKTCTTLSNGEVYHNRYGFSVETKYEKEGGSQIYRRLGVTVAGANYYGSWGYQSSGTTSSKSWDIYNAGCKSGVGWVEVRDQGRFQTPPTPSC</sequence>
<comment type="caution">
    <text evidence="2">The sequence shown here is derived from an EMBL/GenBank/DDBJ whole genome shotgun (WGS) entry which is preliminary data.</text>
</comment>
<organism evidence="2 3">
    <name type="scientific">Streptomyces glaucosporus</name>
    <dbReference type="NCBI Taxonomy" id="284044"/>
    <lineage>
        <taxon>Bacteria</taxon>
        <taxon>Bacillati</taxon>
        <taxon>Actinomycetota</taxon>
        <taxon>Actinomycetes</taxon>
        <taxon>Kitasatosporales</taxon>
        <taxon>Streptomycetaceae</taxon>
        <taxon>Streptomyces</taxon>
    </lineage>
</organism>
<accession>A0ABN3J0I3</accession>
<feature type="signal peptide" evidence="1">
    <location>
        <begin position="1"/>
        <end position="24"/>
    </location>
</feature>
<proteinExistence type="predicted"/>
<gene>
    <name evidence="2" type="ORF">GCM10010420_55090</name>
</gene>
<evidence type="ECO:0008006" key="4">
    <source>
        <dbReference type="Google" id="ProtNLM"/>
    </source>
</evidence>
<keyword evidence="1" id="KW-0732">Signal</keyword>